<evidence type="ECO:0000313" key="1">
    <source>
        <dbReference type="EnsemblMetazoa" id="XP_038053575.1"/>
    </source>
</evidence>
<reference evidence="1" key="1">
    <citation type="submission" date="2022-11" db="UniProtKB">
        <authorList>
            <consortium name="EnsemblMetazoa"/>
        </authorList>
    </citation>
    <scope>IDENTIFICATION</scope>
</reference>
<dbReference type="EnsemblMetazoa" id="XM_038197647.1">
    <property type="protein sequence ID" value="XP_038053575.1"/>
    <property type="gene ID" value="LOC119726028"/>
</dbReference>
<dbReference type="GeneID" id="119726028"/>
<proteinExistence type="predicted"/>
<keyword evidence="2" id="KW-1185">Reference proteome</keyword>
<dbReference type="SUPFAM" id="SSF56672">
    <property type="entry name" value="DNA/RNA polymerases"/>
    <property type="match status" value="1"/>
</dbReference>
<dbReference type="InterPro" id="IPR052055">
    <property type="entry name" value="Hepadnavirus_pol/RT"/>
</dbReference>
<dbReference type="PANTHER" id="PTHR33050:SF7">
    <property type="entry name" value="RIBONUCLEASE H"/>
    <property type="match status" value="1"/>
</dbReference>
<dbReference type="InterPro" id="IPR036397">
    <property type="entry name" value="RNaseH_sf"/>
</dbReference>
<dbReference type="PANTHER" id="PTHR33050">
    <property type="entry name" value="REVERSE TRANSCRIPTASE DOMAIN-CONTAINING PROTEIN"/>
    <property type="match status" value="1"/>
</dbReference>
<dbReference type="CDD" id="cd09275">
    <property type="entry name" value="RNase_HI_RT_DIRS1"/>
    <property type="match status" value="1"/>
</dbReference>
<dbReference type="GO" id="GO:0006259">
    <property type="term" value="P:DNA metabolic process"/>
    <property type="evidence" value="ECO:0007669"/>
    <property type="project" value="UniProtKB-ARBA"/>
</dbReference>
<evidence type="ECO:0000313" key="2">
    <source>
        <dbReference type="Proteomes" id="UP000887568"/>
    </source>
</evidence>
<protein>
    <submittedName>
        <fullName evidence="1">Uncharacterized protein</fullName>
    </submittedName>
</protein>
<name>A0A913ZR05_PATMI</name>
<dbReference type="OMA" id="YHINYLE"/>
<dbReference type="Proteomes" id="UP000887568">
    <property type="component" value="Unplaced"/>
</dbReference>
<dbReference type="InterPro" id="IPR043502">
    <property type="entry name" value="DNA/RNA_pol_sf"/>
</dbReference>
<accession>A0A913ZR05</accession>
<dbReference type="GO" id="GO:0003676">
    <property type="term" value="F:nucleic acid binding"/>
    <property type="evidence" value="ECO:0007669"/>
    <property type="project" value="InterPro"/>
</dbReference>
<sequence length="419" mass="47859">MTLSLNQEKIVKIISHCQEILEAQTVTVRQLSSLIGRLSSTILAVFQAQIFYRSLQEDKISALRRENSYESAVTLSQASLEELRTWVQCLHAWNGRHFLHPTPDLTLQTDASMSGWGACLHSTIGGRWTTLEQQHHINYLELLAVWYAIRSLLAERRDIHVLLQMDSSTAIAYINHQGGTHSVPMSRLAVKIWVWCLKRNITLAAQHIPGSQNITADRMSRVFDDRAEWQLLPEVFRSIMDALHFVPSVDLFASRLNTQLETFVSWQPNPMAWRVNALLLNWKDVNGYAFPPFSLLLRILQKIRREEATVVLVAPVWKTQAWYPMLLELAIDVPLLLPRRTDLLQLPHNRSQVHPLIGHLQLAAWKLSGQISLQRDFHRRCQPQSLLLGDHSPMPSITQHGEGGQAGVYRGNLIQFTPL</sequence>
<dbReference type="RefSeq" id="XP_038053575.1">
    <property type="nucleotide sequence ID" value="XM_038197647.1"/>
</dbReference>
<dbReference type="OrthoDB" id="2371919at2759"/>
<dbReference type="AlphaFoldDB" id="A0A913ZR05"/>
<organism evidence="1 2">
    <name type="scientific">Patiria miniata</name>
    <name type="common">Bat star</name>
    <name type="synonym">Asterina miniata</name>
    <dbReference type="NCBI Taxonomy" id="46514"/>
    <lineage>
        <taxon>Eukaryota</taxon>
        <taxon>Metazoa</taxon>
        <taxon>Echinodermata</taxon>
        <taxon>Eleutherozoa</taxon>
        <taxon>Asterozoa</taxon>
        <taxon>Asteroidea</taxon>
        <taxon>Valvatacea</taxon>
        <taxon>Valvatida</taxon>
        <taxon>Asterinidae</taxon>
        <taxon>Patiria</taxon>
    </lineage>
</organism>
<dbReference type="Gene3D" id="3.30.420.10">
    <property type="entry name" value="Ribonuclease H-like superfamily/Ribonuclease H"/>
    <property type="match status" value="1"/>
</dbReference>